<accession>A0ABV7F5T7</accession>
<dbReference type="NCBIfam" id="TIGR02098">
    <property type="entry name" value="MJ0042_CXXC"/>
    <property type="match status" value="1"/>
</dbReference>
<protein>
    <submittedName>
        <fullName evidence="4">DUF3426 domain-containing protein</fullName>
    </submittedName>
</protein>
<reference evidence="5" key="1">
    <citation type="journal article" date="2019" name="Int. J. Syst. Evol. Microbiol.">
        <title>The Global Catalogue of Microorganisms (GCM) 10K type strain sequencing project: providing services to taxonomists for standard genome sequencing and annotation.</title>
        <authorList>
            <consortium name="The Broad Institute Genomics Platform"/>
            <consortium name="The Broad Institute Genome Sequencing Center for Infectious Disease"/>
            <person name="Wu L."/>
            <person name="Ma J."/>
        </authorList>
    </citation>
    <scope>NUCLEOTIDE SEQUENCE [LARGE SCALE GENOMIC DNA]</scope>
    <source>
        <strain evidence="5">KCTC 42986</strain>
    </source>
</reference>
<keyword evidence="2" id="KW-0812">Transmembrane</keyword>
<dbReference type="Pfam" id="PF11906">
    <property type="entry name" value="DUF3426"/>
    <property type="match status" value="1"/>
</dbReference>
<feature type="compositionally biased region" description="Low complexity" evidence="1">
    <location>
        <begin position="170"/>
        <end position="187"/>
    </location>
</feature>
<dbReference type="Pfam" id="PF13719">
    <property type="entry name" value="Zn_ribbon_5"/>
    <property type="match status" value="1"/>
</dbReference>
<name>A0ABV7F5T7_9BURK</name>
<evidence type="ECO:0000259" key="3">
    <source>
        <dbReference type="Pfam" id="PF13719"/>
    </source>
</evidence>
<dbReference type="InterPro" id="IPR021834">
    <property type="entry name" value="DUF3426"/>
</dbReference>
<feature type="transmembrane region" description="Helical" evidence="2">
    <location>
        <begin position="283"/>
        <end position="305"/>
    </location>
</feature>
<dbReference type="Proteomes" id="UP001595530">
    <property type="component" value="Unassembled WGS sequence"/>
</dbReference>
<dbReference type="RefSeq" id="WP_390327015.1">
    <property type="nucleotide sequence ID" value="NZ_JBHRTP010000041.1"/>
</dbReference>
<gene>
    <name evidence="4" type="ORF">ACFOFO_14115</name>
</gene>
<organism evidence="4 5">
    <name type="scientific">Undibacterium arcticum</name>
    <dbReference type="NCBI Taxonomy" id="1762892"/>
    <lineage>
        <taxon>Bacteria</taxon>
        <taxon>Pseudomonadati</taxon>
        <taxon>Pseudomonadota</taxon>
        <taxon>Betaproteobacteria</taxon>
        <taxon>Burkholderiales</taxon>
        <taxon>Oxalobacteraceae</taxon>
        <taxon>Undibacterium</taxon>
    </lineage>
</organism>
<feature type="compositionally biased region" description="Basic and acidic residues" evidence="1">
    <location>
        <begin position="124"/>
        <end position="141"/>
    </location>
</feature>
<feature type="region of interest" description="Disordered" evidence="1">
    <location>
        <begin position="90"/>
        <end position="190"/>
    </location>
</feature>
<feature type="region of interest" description="Disordered" evidence="1">
    <location>
        <begin position="205"/>
        <end position="255"/>
    </location>
</feature>
<evidence type="ECO:0000313" key="5">
    <source>
        <dbReference type="Proteomes" id="UP001595530"/>
    </source>
</evidence>
<keyword evidence="2" id="KW-0472">Membrane</keyword>
<feature type="domain" description="Zinc finger/thioredoxin putative" evidence="3">
    <location>
        <begin position="3"/>
        <end position="38"/>
    </location>
</feature>
<keyword evidence="5" id="KW-1185">Reference proteome</keyword>
<evidence type="ECO:0000256" key="2">
    <source>
        <dbReference type="SAM" id="Phobius"/>
    </source>
</evidence>
<keyword evidence="2" id="KW-1133">Transmembrane helix</keyword>
<evidence type="ECO:0000256" key="1">
    <source>
        <dbReference type="SAM" id="MobiDB-lite"/>
    </source>
</evidence>
<dbReference type="InterPro" id="IPR011723">
    <property type="entry name" value="Znf/thioredoxin_put"/>
</dbReference>
<comment type="caution">
    <text evidence="4">The sequence shown here is derived from an EMBL/GenBank/DDBJ whole genome shotgun (WGS) entry which is preliminary data.</text>
</comment>
<dbReference type="EMBL" id="JBHRTP010000041">
    <property type="protein sequence ID" value="MFC3109081.1"/>
    <property type="molecule type" value="Genomic_DNA"/>
</dbReference>
<proteinExistence type="predicted"/>
<sequence length="441" mass="47333">MALATQCPHCHTTFRVAHDQLKLRAGMVRCGACKQVFNGVEHLLRPDEAAPAALEVPSELTPVSALVTAPEGASQVAPAEPTGSLDFGIFLAPGNFAPPQTDTTPSEPAAEPLASGDQAPAETLPDHPIDHAPSELPEPREPSAAPDVEPNDEQPAVAEPRPPATDQSEPQLVAPSAPPAAAQVAAPAEEEHDPWLRMTLMHFADPETDSPDQLPPADAEPAATAPTRATGDASDAYHDWPKTPSDTPGPSFFSLDADEADLSQAEEPDFVRRGRRRQRADRVLRMVMAVASIVLLFTLLLQGIANFRAQIAGFIPALQPVLDQVCANIDCRTRLAAQIDQLSIDANTELQTLTTGSDDFALVLLLRNRSSSNQSWPHIELTLNDANEQAVARRVFTPRDYLPVGQNVATGFAPQSEQPVRIQFALSQLKASAYRVAVFYP</sequence>
<feature type="compositionally biased region" description="Low complexity" evidence="1">
    <location>
        <begin position="215"/>
        <end position="233"/>
    </location>
</feature>
<evidence type="ECO:0000313" key="4">
    <source>
        <dbReference type="EMBL" id="MFC3109081.1"/>
    </source>
</evidence>